<evidence type="ECO:0000256" key="12">
    <source>
        <dbReference type="HAMAP-Rule" id="MF_00252"/>
    </source>
</evidence>
<reference evidence="16" key="1">
    <citation type="submission" date="2016-11" db="EMBL/GenBank/DDBJ databases">
        <authorList>
            <person name="Varghese N."/>
            <person name="Submissions S."/>
        </authorList>
    </citation>
    <scope>NUCLEOTIDE SEQUENCE [LARGE SCALE GENOMIC DNA]</scope>
    <source>
        <strain evidence="16">DSM 27370</strain>
    </source>
</reference>
<accession>A0A1M5HT60</accession>
<dbReference type="PROSITE" id="PS50862">
    <property type="entry name" value="AA_TRNA_LIGASE_II"/>
    <property type="match status" value="1"/>
</dbReference>
<dbReference type="InterPro" id="IPR002313">
    <property type="entry name" value="Lys-tRNA-ligase_II"/>
</dbReference>
<comment type="similarity">
    <text evidence="2 12">Belongs to the class-II aminoacyl-tRNA synthetase family.</text>
</comment>
<comment type="catalytic activity">
    <reaction evidence="11 12 13">
        <text>tRNA(Lys) + L-lysine + ATP = L-lysyl-tRNA(Lys) + AMP + diphosphate</text>
        <dbReference type="Rhea" id="RHEA:20792"/>
        <dbReference type="Rhea" id="RHEA-COMP:9696"/>
        <dbReference type="Rhea" id="RHEA-COMP:9697"/>
        <dbReference type="ChEBI" id="CHEBI:30616"/>
        <dbReference type="ChEBI" id="CHEBI:32551"/>
        <dbReference type="ChEBI" id="CHEBI:33019"/>
        <dbReference type="ChEBI" id="CHEBI:78442"/>
        <dbReference type="ChEBI" id="CHEBI:78529"/>
        <dbReference type="ChEBI" id="CHEBI:456215"/>
        <dbReference type="EC" id="6.1.1.6"/>
    </reaction>
</comment>
<evidence type="ECO:0000256" key="6">
    <source>
        <dbReference type="ARBA" id="ARBA00022741"/>
    </source>
</evidence>
<comment type="subcellular location">
    <subcellularLocation>
        <location evidence="1 12">Cytoplasm</location>
    </subcellularLocation>
</comment>
<dbReference type="InterPro" id="IPR004364">
    <property type="entry name" value="Aa-tRNA-synt_II"/>
</dbReference>
<dbReference type="EMBL" id="FQUC01000017">
    <property type="protein sequence ID" value="SHG19130.1"/>
    <property type="molecule type" value="Genomic_DNA"/>
</dbReference>
<evidence type="ECO:0000256" key="9">
    <source>
        <dbReference type="ARBA" id="ARBA00022917"/>
    </source>
</evidence>
<dbReference type="FunFam" id="3.30.930.10:FF:000238">
    <property type="entry name" value="Lysine--tRNA ligase"/>
    <property type="match status" value="1"/>
</dbReference>
<feature type="binding site" evidence="12">
    <location>
        <position position="413"/>
    </location>
    <ligand>
        <name>Mg(2+)</name>
        <dbReference type="ChEBI" id="CHEBI:18420"/>
        <label>1</label>
    </ligand>
</feature>
<dbReference type="HAMAP" id="MF_00252">
    <property type="entry name" value="Lys_tRNA_synth_class2"/>
    <property type="match status" value="1"/>
</dbReference>
<dbReference type="CDD" id="cd00775">
    <property type="entry name" value="LysRS_core"/>
    <property type="match status" value="1"/>
</dbReference>
<feature type="binding site" evidence="12">
    <location>
        <position position="420"/>
    </location>
    <ligand>
        <name>Mg(2+)</name>
        <dbReference type="ChEBI" id="CHEBI:18420"/>
        <label>1</label>
    </ligand>
</feature>
<keyword evidence="16" id="KW-1185">Reference proteome</keyword>
<evidence type="ECO:0000256" key="8">
    <source>
        <dbReference type="ARBA" id="ARBA00022842"/>
    </source>
</evidence>
<keyword evidence="9 12" id="KW-0648">Protein biosynthesis</keyword>
<evidence type="ECO:0000256" key="4">
    <source>
        <dbReference type="ARBA" id="ARBA00022598"/>
    </source>
</evidence>
<dbReference type="Gene3D" id="2.40.50.140">
    <property type="entry name" value="Nucleic acid-binding proteins"/>
    <property type="match status" value="1"/>
</dbReference>
<dbReference type="RefSeq" id="WP_062182761.1">
    <property type="nucleotide sequence ID" value="NZ_BBXL01000018.1"/>
</dbReference>
<dbReference type="Gene3D" id="3.30.930.10">
    <property type="entry name" value="Bira Bifunctional Protein, Domain 2"/>
    <property type="match status" value="1"/>
</dbReference>
<dbReference type="AlphaFoldDB" id="A0A1M5HT60"/>
<proteinExistence type="inferred from homology"/>
<dbReference type="InterPro" id="IPR006195">
    <property type="entry name" value="aa-tRNA-synth_II"/>
</dbReference>
<dbReference type="NCBIfam" id="NF001756">
    <property type="entry name" value="PRK00484.1"/>
    <property type="match status" value="1"/>
</dbReference>
<dbReference type="FunFam" id="2.40.50.140:FF:000024">
    <property type="entry name" value="Lysine--tRNA ligase"/>
    <property type="match status" value="1"/>
</dbReference>
<dbReference type="GO" id="GO:0005829">
    <property type="term" value="C:cytosol"/>
    <property type="evidence" value="ECO:0007669"/>
    <property type="project" value="TreeGrafter"/>
</dbReference>
<comment type="cofactor">
    <cofactor evidence="12 13">
        <name>Mg(2+)</name>
        <dbReference type="ChEBI" id="CHEBI:18420"/>
    </cofactor>
    <text evidence="12 13">Binds 3 Mg(2+) ions per subunit.</text>
</comment>
<dbReference type="PRINTS" id="PR00982">
    <property type="entry name" value="TRNASYNTHLYS"/>
</dbReference>
<dbReference type="SUPFAM" id="SSF50249">
    <property type="entry name" value="Nucleic acid-binding proteins"/>
    <property type="match status" value="1"/>
</dbReference>
<dbReference type="Pfam" id="PF00152">
    <property type="entry name" value="tRNA-synt_2"/>
    <property type="match status" value="1"/>
</dbReference>
<dbReference type="GO" id="GO:0005524">
    <property type="term" value="F:ATP binding"/>
    <property type="evidence" value="ECO:0007669"/>
    <property type="project" value="UniProtKB-UniRule"/>
</dbReference>
<gene>
    <name evidence="12" type="primary">lysS</name>
    <name evidence="15" type="ORF">SAMN05444362_11729</name>
</gene>
<dbReference type="SUPFAM" id="SSF55681">
    <property type="entry name" value="Class II aaRS and biotin synthetases"/>
    <property type="match status" value="1"/>
</dbReference>
<dbReference type="GO" id="GO:0000049">
    <property type="term" value="F:tRNA binding"/>
    <property type="evidence" value="ECO:0007669"/>
    <property type="project" value="TreeGrafter"/>
</dbReference>
<protein>
    <recommendedName>
        <fullName evidence="12">Lysine--tRNA ligase</fullName>
        <ecNumber evidence="12">6.1.1.6</ecNumber>
    </recommendedName>
    <alternativeName>
        <fullName evidence="12">Lysyl-tRNA synthetase</fullName>
        <shortName evidence="12">LysRS</shortName>
    </alternativeName>
</protein>
<evidence type="ECO:0000256" key="13">
    <source>
        <dbReference type="RuleBase" id="RU000336"/>
    </source>
</evidence>
<feature type="domain" description="Aminoacyl-transfer RNA synthetases class-II family profile" evidence="14">
    <location>
        <begin position="187"/>
        <end position="501"/>
    </location>
</feature>
<evidence type="ECO:0000256" key="7">
    <source>
        <dbReference type="ARBA" id="ARBA00022840"/>
    </source>
</evidence>
<dbReference type="STRING" id="1346286.SAMN05444362_11729"/>
<dbReference type="GO" id="GO:0000287">
    <property type="term" value="F:magnesium ion binding"/>
    <property type="evidence" value="ECO:0007669"/>
    <property type="project" value="UniProtKB-UniRule"/>
</dbReference>
<keyword evidence="10 12" id="KW-0030">Aminoacyl-tRNA synthetase</keyword>
<evidence type="ECO:0000256" key="2">
    <source>
        <dbReference type="ARBA" id="ARBA00008226"/>
    </source>
</evidence>
<dbReference type="CDD" id="cd04322">
    <property type="entry name" value="LysRS_N"/>
    <property type="match status" value="1"/>
</dbReference>
<keyword evidence="4 12" id="KW-0436">Ligase</keyword>
<dbReference type="EC" id="6.1.1.6" evidence="12"/>
<keyword evidence="6 12" id="KW-0547">Nucleotide-binding</keyword>
<evidence type="ECO:0000259" key="14">
    <source>
        <dbReference type="PROSITE" id="PS50862"/>
    </source>
</evidence>
<evidence type="ECO:0000313" key="16">
    <source>
        <dbReference type="Proteomes" id="UP000184480"/>
    </source>
</evidence>
<feature type="binding site" evidence="12">
    <location>
        <position position="420"/>
    </location>
    <ligand>
        <name>Mg(2+)</name>
        <dbReference type="ChEBI" id="CHEBI:18420"/>
        <label>2</label>
    </ligand>
</feature>
<dbReference type="InterPro" id="IPR018149">
    <property type="entry name" value="Lys-tRNA-synth_II_C"/>
</dbReference>
<dbReference type="Proteomes" id="UP000184480">
    <property type="component" value="Unassembled WGS sequence"/>
</dbReference>
<keyword evidence="3 12" id="KW-0963">Cytoplasm</keyword>
<evidence type="ECO:0000256" key="11">
    <source>
        <dbReference type="ARBA" id="ARBA00048573"/>
    </source>
</evidence>
<evidence type="ECO:0000256" key="3">
    <source>
        <dbReference type="ARBA" id="ARBA00022490"/>
    </source>
</evidence>
<organism evidence="15 16">
    <name type="scientific">Dysgonomonas macrotermitis</name>
    <dbReference type="NCBI Taxonomy" id="1346286"/>
    <lineage>
        <taxon>Bacteria</taxon>
        <taxon>Pseudomonadati</taxon>
        <taxon>Bacteroidota</taxon>
        <taxon>Bacteroidia</taxon>
        <taxon>Bacteroidales</taxon>
        <taxon>Dysgonomonadaceae</taxon>
        <taxon>Dysgonomonas</taxon>
    </lineage>
</organism>
<keyword evidence="8 12" id="KW-0460">Magnesium</keyword>
<evidence type="ECO:0000256" key="5">
    <source>
        <dbReference type="ARBA" id="ARBA00022723"/>
    </source>
</evidence>
<dbReference type="NCBIfam" id="TIGR00499">
    <property type="entry name" value="lysS_bact"/>
    <property type="match status" value="1"/>
</dbReference>
<name>A0A1M5HT60_9BACT</name>
<dbReference type="PANTHER" id="PTHR42918:SF15">
    <property type="entry name" value="LYSINE--TRNA LIGASE, CHLOROPLASTIC_MITOCHONDRIAL"/>
    <property type="match status" value="1"/>
</dbReference>
<dbReference type="GO" id="GO:0006430">
    <property type="term" value="P:lysyl-tRNA aminoacylation"/>
    <property type="evidence" value="ECO:0007669"/>
    <property type="project" value="UniProtKB-UniRule"/>
</dbReference>
<dbReference type="Pfam" id="PF01336">
    <property type="entry name" value="tRNA_anti-codon"/>
    <property type="match status" value="1"/>
</dbReference>
<sequence>MSILELSEQEIVRRNSLEEMRQLGIDPYPAALYETNAYSQEIKQNFVDDAPEKRQVSIAGRIMGRRIMGKASFVELQDSEGRIQVYISRDDLCPDENKDLYNVVFKKLLDIGDFIGITGYVFRTQMGEISIHAESLTVLSKSLRPLPVVKVKDGVTYDGFTDPEQRYRQRYVDLVVNEGTKDIFVKRTKVFNSMRNFFNEKGYLEVDTPVLQSIPGGASARPFITHHNALDIPLYLRIANELYLKRLIVGGFDGVYEFSRNFRNEGMDRTHNPEFTVMEIYVAYKDYNWMMEFTEQMLEKISLDVLGTTEVKVGDNIIDFKAPYKRVTMIDAIKEKTGVDIAGMDENQLREVCKQLGVEQDETMGKGKLIDEIFGEKCEGTYIQPTFITDYPIEMSPLCKRHRNNPDLTERFELMVNGKELANAYSELNDPIDQRGRFEEQLKLSEKGDDEAMFIDQDFLRALEYGMPPTSGMGIGMDRLVMLITGQLSIQEVLMFPQMRPEKVVKRDSVSKYTEAGIPEEWVSAIQKAGYLLVENLKEVNPNKLRQELCELNKKHKLGLTNPKDEEVQSWIGKIN</sequence>
<dbReference type="PANTHER" id="PTHR42918">
    <property type="entry name" value="LYSYL-TRNA SYNTHETASE"/>
    <property type="match status" value="1"/>
</dbReference>
<dbReference type="InterPro" id="IPR004365">
    <property type="entry name" value="NA-bd_OB_tRNA"/>
</dbReference>
<dbReference type="GO" id="GO:0004824">
    <property type="term" value="F:lysine-tRNA ligase activity"/>
    <property type="evidence" value="ECO:0007669"/>
    <property type="project" value="UniProtKB-UniRule"/>
</dbReference>
<keyword evidence="7 12" id="KW-0067">ATP-binding</keyword>
<evidence type="ECO:0000256" key="10">
    <source>
        <dbReference type="ARBA" id="ARBA00023146"/>
    </source>
</evidence>
<dbReference type="InterPro" id="IPR045864">
    <property type="entry name" value="aa-tRNA-synth_II/BPL/LPL"/>
</dbReference>
<evidence type="ECO:0000256" key="1">
    <source>
        <dbReference type="ARBA" id="ARBA00004496"/>
    </source>
</evidence>
<keyword evidence="5 12" id="KW-0479">Metal-binding</keyword>
<dbReference type="OrthoDB" id="9801152at2"/>
<dbReference type="InterPro" id="IPR012340">
    <property type="entry name" value="NA-bd_OB-fold"/>
</dbReference>
<comment type="subunit">
    <text evidence="12">Homodimer.</text>
</comment>
<dbReference type="InterPro" id="IPR044136">
    <property type="entry name" value="Lys-tRNA-ligase_II_N"/>
</dbReference>
<evidence type="ECO:0000313" key="15">
    <source>
        <dbReference type="EMBL" id="SHG19130.1"/>
    </source>
</evidence>